<accession>A0A7S4V154</accession>
<gene>
    <name evidence="2" type="ORF">AMON00008_LOCUS37252</name>
</gene>
<feature type="region of interest" description="Disordered" evidence="1">
    <location>
        <begin position="1"/>
        <end position="27"/>
    </location>
</feature>
<feature type="compositionally biased region" description="Basic and acidic residues" evidence="1">
    <location>
        <begin position="224"/>
        <end position="235"/>
    </location>
</feature>
<sequence>MMEASSSRRRQGGGRQDPWRPPSEEPSMLDDLEFLRGEAWSDEVPLPDDLELLSELGRAEATAIRHLERSNEELLAELQLAEDVDFRAAVEENCSVLQRKYARLAEISERVSLGLLLRARLCVFDCSSGASSSGGCLGAGQGSARDAAMAGSDPAPLSAAAAATAAVAAVTPAAGDDAAATLKRMQTLLRHVKRKASELEDDLMVGDLSGLAIAPHWERKAARLHDSVRPSEDVAAHGAPECSGAESPEGDTAADRADGFLSQLVVPDASAADASPAAAAAVAAERLGALLRGVRRKAAELEEDVVAGSFCGLSLSERPALESPGAAPDSDAKRWETSHPRPRTRPRTGSTP</sequence>
<evidence type="ECO:0000313" key="2">
    <source>
        <dbReference type="EMBL" id="CAE4618266.1"/>
    </source>
</evidence>
<name>A0A7S4V154_9DINO</name>
<evidence type="ECO:0000256" key="1">
    <source>
        <dbReference type="SAM" id="MobiDB-lite"/>
    </source>
</evidence>
<dbReference type="EMBL" id="HBNR01053084">
    <property type="protein sequence ID" value="CAE4618266.1"/>
    <property type="molecule type" value="Transcribed_RNA"/>
</dbReference>
<organism evidence="2">
    <name type="scientific">Alexandrium monilatum</name>
    <dbReference type="NCBI Taxonomy" id="311494"/>
    <lineage>
        <taxon>Eukaryota</taxon>
        <taxon>Sar</taxon>
        <taxon>Alveolata</taxon>
        <taxon>Dinophyceae</taxon>
        <taxon>Gonyaulacales</taxon>
        <taxon>Pyrocystaceae</taxon>
        <taxon>Alexandrium</taxon>
    </lineage>
</organism>
<feature type="compositionally biased region" description="Basic and acidic residues" evidence="1">
    <location>
        <begin position="330"/>
        <end position="339"/>
    </location>
</feature>
<proteinExistence type="predicted"/>
<reference evidence="2" key="1">
    <citation type="submission" date="2021-01" db="EMBL/GenBank/DDBJ databases">
        <authorList>
            <person name="Corre E."/>
            <person name="Pelletier E."/>
            <person name="Niang G."/>
            <person name="Scheremetjew M."/>
            <person name="Finn R."/>
            <person name="Kale V."/>
            <person name="Holt S."/>
            <person name="Cochrane G."/>
            <person name="Meng A."/>
            <person name="Brown T."/>
            <person name="Cohen L."/>
        </authorList>
    </citation>
    <scope>NUCLEOTIDE SEQUENCE</scope>
    <source>
        <strain evidence="2">CCMP3105</strain>
    </source>
</reference>
<dbReference type="AlphaFoldDB" id="A0A7S4V154"/>
<feature type="region of interest" description="Disordered" evidence="1">
    <location>
        <begin position="224"/>
        <end position="254"/>
    </location>
</feature>
<protein>
    <submittedName>
        <fullName evidence="2">Uncharacterized protein</fullName>
    </submittedName>
</protein>
<feature type="region of interest" description="Disordered" evidence="1">
    <location>
        <begin position="317"/>
        <end position="352"/>
    </location>
</feature>